<dbReference type="EMBL" id="CP104068">
    <property type="protein sequence ID" value="WAH44865.1"/>
    <property type="molecule type" value="Genomic_DNA"/>
</dbReference>
<sequence>MLKNVVKASVSTLVLASIGLTQLPSAFASTTNTTTTQVDGQTAQVSVTTDNSSERVVQVTIDGQTSTATLNKSTAQLTVTGDSSGTKNYNMSSLSKSASSGVGTISPMSMTATVSDSWWGDYASDQVSGSSQYWHVALGGGGSWTGYQTSKNASGLSTYMSAVTNTSNAELATYAAGAGFAASGAIAIVTSETVVASVIAAVVALGFGTVCADQAAQAWNDHQVDKVDYANIPGV</sequence>
<keyword evidence="3" id="KW-1185">Reference proteome</keyword>
<keyword evidence="2" id="KW-0614">Plasmid</keyword>
<feature type="chain" id="PRO_5045701111" evidence="1">
    <location>
        <begin position="29"/>
        <end position="235"/>
    </location>
</feature>
<geneLocation type="plasmid" evidence="2 3">
    <name>unnamed1</name>
</geneLocation>
<keyword evidence="1" id="KW-0732">Signal</keyword>
<feature type="signal peptide" evidence="1">
    <location>
        <begin position="1"/>
        <end position="28"/>
    </location>
</feature>
<organism evidence="2 3">
    <name type="scientific">Alicyclobacillus fastidiosus</name>
    <dbReference type="NCBI Taxonomy" id="392011"/>
    <lineage>
        <taxon>Bacteria</taxon>
        <taxon>Bacillati</taxon>
        <taxon>Bacillota</taxon>
        <taxon>Bacilli</taxon>
        <taxon>Bacillales</taxon>
        <taxon>Alicyclobacillaceae</taxon>
        <taxon>Alicyclobacillus</taxon>
    </lineage>
</organism>
<proteinExistence type="predicted"/>
<dbReference type="RefSeq" id="WP_268008734.1">
    <property type="nucleotide sequence ID" value="NZ_BSUT01000003.1"/>
</dbReference>
<evidence type="ECO:0000313" key="2">
    <source>
        <dbReference type="EMBL" id="WAH44865.1"/>
    </source>
</evidence>
<evidence type="ECO:0000313" key="3">
    <source>
        <dbReference type="Proteomes" id="UP001164761"/>
    </source>
</evidence>
<accession>A0ABY6ZPF3</accession>
<reference evidence="2" key="1">
    <citation type="submission" date="2022-08" db="EMBL/GenBank/DDBJ databases">
        <title>Alicyclobacillus fastidiosus DSM 17978, complete genome.</title>
        <authorList>
            <person name="Wang Q."/>
            <person name="Cai R."/>
            <person name="Wang Z."/>
        </authorList>
    </citation>
    <scope>NUCLEOTIDE SEQUENCE</scope>
    <source>
        <strain evidence="2">DSM 17978</strain>
        <plasmid evidence="2">unnamed1</plasmid>
    </source>
</reference>
<evidence type="ECO:0000256" key="1">
    <source>
        <dbReference type="SAM" id="SignalP"/>
    </source>
</evidence>
<dbReference type="Proteomes" id="UP001164761">
    <property type="component" value="Plasmid unnamed1"/>
</dbReference>
<dbReference type="NCBIfam" id="NF035925">
    <property type="entry name" value="Geo26A_fam"/>
    <property type="match status" value="1"/>
</dbReference>
<name>A0ABY6ZPF3_9BACL</name>
<gene>
    <name evidence="2" type="ORF">NZD89_27860</name>
</gene>
<protein>
    <submittedName>
        <fullName evidence="2">Geobacillin-26 family protein</fullName>
    </submittedName>
</protein>